<feature type="compositionally biased region" description="Basic and acidic residues" evidence="1">
    <location>
        <begin position="32"/>
        <end position="46"/>
    </location>
</feature>
<proteinExistence type="predicted"/>
<feature type="region of interest" description="Disordered" evidence="1">
    <location>
        <begin position="1"/>
        <end position="111"/>
    </location>
</feature>
<feature type="compositionally biased region" description="Polar residues" evidence="1">
    <location>
        <begin position="8"/>
        <end position="24"/>
    </location>
</feature>
<evidence type="ECO:0000313" key="2">
    <source>
        <dbReference type="EMBL" id="WMV51357.1"/>
    </source>
</evidence>
<organism evidence="2 3">
    <name type="scientific">Solanum verrucosum</name>
    <dbReference type="NCBI Taxonomy" id="315347"/>
    <lineage>
        <taxon>Eukaryota</taxon>
        <taxon>Viridiplantae</taxon>
        <taxon>Streptophyta</taxon>
        <taxon>Embryophyta</taxon>
        <taxon>Tracheophyta</taxon>
        <taxon>Spermatophyta</taxon>
        <taxon>Magnoliopsida</taxon>
        <taxon>eudicotyledons</taxon>
        <taxon>Gunneridae</taxon>
        <taxon>Pentapetalae</taxon>
        <taxon>asterids</taxon>
        <taxon>lamiids</taxon>
        <taxon>Solanales</taxon>
        <taxon>Solanaceae</taxon>
        <taxon>Solanoideae</taxon>
        <taxon>Solaneae</taxon>
        <taxon>Solanum</taxon>
    </lineage>
</organism>
<sequence length="136" mass="14932">MVNFELTAANQTTPKPARNSQTSLFFVAISGDKQKPIEQQTNDHPKTPLPTHQTTGTPPGNERPNDSFFPANSDKKPDSKPPNFTTNGSTTASKPPPAHHHFLSPLPHSGKPSRNPLFIILTLSSKLQSLRRTINF</sequence>
<feature type="compositionally biased region" description="Polar residues" evidence="1">
    <location>
        <begin position="82"/>
        <end position="93"/>
    </location>
</feature>
<evidence type="ECO:0000313" key="3">
    <source>
        <dbReference type="Proteomes" id="UP001234989"/>
    </source>
</evidence>
<keyword evidence="3" id="KW-1185">Reference proteome</keyword>
<dbReference type="Proteomes" id="UP001234989">
    <property type="component" value="Chromosome 10"/>
</dbReference>
<dbReference type="EMBL" id="CP133621">
    <property type="protein sequence ID" value="WMV51357.1"/>
    <property type="molecule type" value="Genomic_DNA"/>
</dbReference>
<protein>
    <submittedName>
        <fullName evidence="2">Uncharacterized protein</fullName>
    </submittedName>
</protein>
<gene>
    <name evidence="2" type="ORF">MTR67_044742</name>
</gene>
<dbReference type="AlphaFoldDB" id="A0AAF0US31"/>
<name>A0AAF0US31_SOLVR</name>
<reference evidence="2" key="1">
    <citation type="submission" date="2023-08" db="EMBL/GenBank/DDBJ databases">
        <title>A de novo genome assembly of Solanum verrucosum Schlechtendal, a Mexican diploid species geographically isolated from the other diploid A-genome species in potato relatives.</title>
        <authorList>
            <person name="Hosaka K."/>
        </authorList>
    </citation>
    <scope>NUCLEOTIDE SEQUENCE</scope>
    <source>
        <tissue evidence="2">Young leaves</tissue>
    </source>
</reference>
<accession>A0AAF0US31</accession>
<evidence type="ECO:0000256" key="1">
    <source>
        <dbReference type="SAM" id="MobiDB-lite"/>
    </source>
</evidence>